<dbReference type="PANTHER" id="PTHR34704">
    <property type="entry name" value="ATPASE"/>
    <property type="match status" value="1"/>
</dbReference>
<evidence type="ECO:0000259" key="1">
    <source>
        <dbReference type="Pfam" id="PF01637"/>
    </source>
</evidence>
<dbReference type="InterPro" id="IPR004256">
    <property type="entry name" value="DUF234"/>
</dbReference>
<dbReference type="KEGG" id="bdo:EL88_01015"/>
<dbReference type="EMBL" id="JAWDEV010000010">
    <property type="protein sequence ID" value="MDU0270180.1"/>
    <property type="molecule type" value="Genomic_DNA"/>
</dbReference>
<reference evidence="6" key="3">
    <citation type="submission" date="2023-10" db="EMBL/GenBank/DDBJ databases">
        <title>Genome of Potential pathogenic bacteria in Crohn's disease.</title>
        <authorList>
            <person name="Rodriguez-Palacios A."/>
        </authorList>
    </citation>
    <scope>NUCLEOTIDE SEQUENCE</scope>
    <source>
        <strain evidence="6">CavFT-hAR62</strain>
    </source>
</reference>
<feature type="domain" description="ATPase" evidence="1">
    <location>
        <begin position="3"/>
        <end position="210"/>
    </location>
</feature>
<evidence type="ECO:0000313" key="3">
    <source>
        <dbReference type="EMBL" id="KAA5378920.1"/>
    </source>
</evidence>
<proteinExistence type="predicted"/>
<accession>A0A076IMM7</accession>
<dbReference type="EMBL" id="VVZA01000043">
    <property type="protein sequence ID" value="KAA5401073.1"/>
    <property type="molecule type" value="Genomic_DNA"/>
</dbReference>
<evidence type="ECO:0000313" key="11">
    <source>
        <dbReference type="Proteomes" id="UP000441162"/>
    </source>
</evidence>
<dbReference type="Proteomes" id="UP000481616">
    <property type="component" value="Unassembled WGS sequence"/>
</dbReference>
<evidence type="ECO:0000313" key="12">
    <source>
        <dbReference type="Proteomes" id="UP000481616"/>
    </source>
</evidence>
<comment type="caution">
    <text evidence="8">The sequence shown here is derived from an EMBL/GenBank/DDBJ whole genome shotgun (WGS) entry which is preliminary data.</text>
</comment>
<dbReference type="EMBL" id="VVZB01000031">
    <property type="protein sequence ID" value="KAA5378920.1"/>
    <property type="molecule type" value="Genomic_DNA"/>
</dbReference>
<dbReference type="PANTHER" id="PTHR34704:SF1">
    <property type="entry name" value="ATPASE"/>
    <property type="match status" value="1"/>
</dbReference>
<evidence type="ECO:0000259" key="2">
    <source>
        <dbReference type="Pfam" id="PF03008"/>
    </source>
</evidence>
<dbReference type="EMBL" id="QRZL01000002">
    <property type="protein sequence ID" value="RGV80832.1"/>
    <property type="molecule type" value="Genomic_DNA"/>
</dbReference>
<gene>
    <name evidence="8" type="ORF">DWW04_04055</name>
    <name evidence="5" type="ORF">F2Y51_23395</name>
    <name evidence="4" type="ORF">F2Y58_23775</name>
    <name evidence="3" type="ORF">F2Y61_22570</name>
    <name evidence="6" type="ORF">RVH45_09770</name>
    <name evidence="7" type="ORF">RVH45_15375</name>
</gene>
<dbReference type="EMBL" id="VVYY01000044">
    <property type="protein sequence ID" value="KAA5391411.1"/>
    <property type="molecule type" value="Genomic_DNA"/>
</dbReference>
<dbReference type="eggNOG" id="COG1672">
    <property type="taxonomic scope" value="Bacteria"/>
</dbReference>
<name>A0A076IMM7_9BACT</name>
<evidence type="ECO:0000313" key="5">
    <source>
        <dbReference type="EMBL" id="KAA5401073.1"/>
    </source>
</evidence>
<keyword evidence="8" id="KW-0547">Nucleotide-binding</keyword>
<dbReference type="AlphaFoldDB" id="A0A076IMM7"/>
<dbReference type="InterPro" id="IPR027417">
    <property type="entry name" value="P-loop_NTPase"/>
</dbReference>
<evidence type="ECO:0000313" key="10">
    <source>
        <dbReference type="Proteomes" id="UP000347681"/>
    </source>
</evidence>
<protein>
    <submittedName>
        <fullName evidence="8">ATP-binding protein</fullName>
    </submittedName>
</protein>
<dbReference type="Proteomes" id="UP001181086">
    <property type="component" value="Unassembled WGS sequence"/>
</dbReference>
<reference evidence="8 9" key="1">
    <citation type="submission" date="2018-08" db="EMBL/GenBank/DDBJ databases">
        <title>A genome reference for cultivated species of the human gut microbiota.</title>
        <authorList>
            <person name="Zou Y."/>
            <person name="Xue W."/>
            <person name="Luo G."/>
        </authorList>
    </citation>
    <scope>NUCLEOTIDE SEQUENCE [LARGE SCALE GENOMIC DNA]</scope>
    <source>
        <strain evidence="8 9">AF14-1AC</strain>
    </source>
</reference>
<dbReference type="Proteomes" id="UP000441162">
    <property type="component" value="Unassembled WGS sequence"/>
</dbReference>
<dbReference type="Gene3D" id="3.40.50.300">
    <property type="entry name" value="P-loop containing nucleotide triphosphate hydrolases"/>
    <property type="match status" value="1"/>
</dbReference>
<dbReference type="Proteomes" id="UP000283678">
    <property type="component" value="Unassembled WGS sequence"/>
</dbReference>
<organism evidence="8 9">
    <name type="scientific">Phocaeicola dorei</name>
    <dbReference type="NCBI Taxonomy" id="357276"/>
    <lineage>
        <taxon>Bacteria</taxon>
        <taxon>Pseudomonadati</taxon>
        <taxon>Bacteroidota</taxon>
        <taxon>Bacteroidia</taxon>
        <taxon>Bacteroidales</taxon>
        <taxon>Bacteroidaceae</taxon>
        <taxon>Phocaeicola</taxon>
    </lineage>
</organism>
<dbReference type="EMBL" id="JAWDEV010000011">
    <property type="protein sequence ID" value="MDU0271240.1"/>
    <property type="molecule type" value="Genomic_DNA"/>
</dbReference>
<evidence type="ECO:0000313" key="9">
    <source>
        <dbReference type="Proteomes" id="UP000283678"/>
    </source>
</evidence>
<keyword evidence="8" id="KW-0067">ATP-binding</keyword>
<dbReference type="GO" id="GO:0005524">
    <property type="term" value="F:ATP binding"/>
    <property type="evidence" value="ECO:0007669"/>
    <property type="project" value="UniProtKB-KW"/>
</dbReference>
<dbReference type="RefSeq" id="WP_007841811.1">
    <property type="nucleotide sequence ID" value="NZ_BAABZF010000001.1"/>
</dbReference>
<dbReference type="SUPFAM" id="SSF52540">
    <property type="entry name" value="P-loop containing nucleoside triphosphate hydrolases"/>
    <property type="match status" value="1"/>
</dbReference>
<dbReference type="Pfam" id="PF03008">
    <property type="entry name" value="DUF234"/>
    <property type="match status" value="1"/>
</dbReference>
<evidence type="ECO:0000313" key="7">
    <source>
        <dbReference type="EMBL" id="MDU0271240.1"/>
    </source>
</evidence>
<evidence type="ECO:0000313" key="6">
    <source>
        <dbReference type="EMBL" id="MDU0270180.1"/>
    </source>
</evidence>
<dbReference type="Proteomes" id="UP000347681">
    <property type="component" value="Unassembled WGS sequence"/>
</dbReference>
<reference evidence="10 11" key="2">
    <citation type="journal article" date="2019" name="Nat. Med.">
        <title>A library of human gut bacterial isolates paired with longitudinal multiomics data enables mechanistic microbiome research.</title>
        <authorList>
            <person name="Poyet M."/>
            <person name="Groussin M."/>
            <person name="Gibbons S.M."/>
            <person name="Avila-Pacheco J."/>
            <person name="Jiang X."/>
            <person name="Kearney S.M."/>
            <person name="Perrotta A.R."/>
            <person name="Berdy B."/>
            <person name="Zhao S."/>
            <person name="Lieberman T.D."/>
            <person name="Swanson P.K."/>
            <person name="Smith M."/>
            <person name="Roesemann S."/>
            <person name="Alexander J.E."/>
            <person name="Rich S.A."/>
            <person name="Livny J."/>
            <person name="Vlamakis H."/>
            <person name="Clish C."/>
            <person name="Bullock K."/>
            <person name="Deik A."/>
            <person name="Scott J."/>
            <person name="Pierce K.A."/>
            <person name="Xavier R.J."/>
            <person name="Alm E.J."/>
        </authorList>
    </citation>
    <scope>NUCLEOTIDE SEQUENCE [LARGE SCALE GENOMIC DNA]</scope>
    <source>
        <strain evidence="4 12">BIOML-A1</strain>
        <strain evidence="5 11">BIOML-A4</strain>
        <strain evidence="3 10">BIOML-A5</strain>
    </source>
</reference>
<dbReference type="InterPro" id="IPR011579">
    <property type="entry name" value="ATPase_dom"/>
</dbReference>
<evidence type="ECO:0000313" key="4">
    <source>
        <dbReference type="EMBL" id="KAA5391411.1"/>
    </source>
</evidence>
<sequence length="436" mass="51268">MNFFGREKELEILRREEELSASSARFTIVMGRRRIGKTSLIRRNFQGRQCLYILAKNEAEATFCSSIQRQIQRELGISVYGSVRSMRDILDILFSYATQNQLNLVIDEVQEFFYVRKSIFADMQELWDKYKSDMKINFITCGSIYSLMKELFEDKKSAMYGRMTKRLDLQPFSIATQKQILRHYHPAYTPADLLCLYMLTGGVAKYIETLMDEGAFKKERMLTCFTNEYMPFLTEGNDLINMEFRKEGAVYYSILSLIADGKNTSGEIDSVLGITTSAYLRNLEINYTLLKKMRPIFASERSKGVKYKLNDNFLQFWFRFIYPNLDLVENHRSDLLLDIVKKGYDVYSGLVLERYFQQKLWEEERFTIIGNWWDSKGENEIDIVAVNRIDRTARIAEVKINRNKISMPVLKEKSQKLIGELKRYQIEYTGYSLEDM</sequence>
<dbReference type="Pfam" id="PF01637">
    <property type="entry name" value="ATPase_2"/>
    <property type="match status" value="1"/>
</dbReference>
<feature type="domain" description="DUF234" evidence="2">
    <location>
        <begin position="317"/>
        <end position="402"/>
    </location>
</feature>
<evidence type="ECO:0000313" key="8">
    <source>
        <dbReference type="EMBL" id="RGV80832.1"/>
    </source>
</evidence>